<keyword evidence="1" id="KW-0472">Membrane</keyword>
<proteinExistence type="predicted"/>
<evidence type="ECO:0000313" key="2">
    <source>
        <dbReference type="EMBL" id="RED49912.1"/>
    </source>
</evidence>
<organism evidence="2 3">
    <name type="scientific">Aestuariispira insulae</name>
    <dbReference type="NCBI Taxonomy" id="1461337"/>
    <lineage>
        <taxon>Bacteria</taxon>
        <taxon>Pseudomonadati</taxon>
        <taxon>Pseudomonadota</taxon>
        <taxon>Alphaproteobacteria</taxon>
        <taxon>Rhodospirillales</taxon>
        <taxon>Kiloniellaceae</taxon>
        <taxon>Aestuariispira</taxon>
    </lineage>
</organism>
<feature type="transmembrane region" description="Helical" evidence="1">
    <location>
        <begin position="6"/>
        <end position="27"/>
    </location>
</feature>
<reference evidence="2 3" key="1">
    <citation type="submission" date="2018-07" db="EMBL/GenBank/DDBJ databases">
        <title>Genomic Encyclopedia of Type Strains, Phase III (KMG-III): the genomes of soil and plant-associated and newly described type strains.</title>
        <authorList>
            <person name="Whitman W."/>
        </authorList>
    </citation>
    <scope>NUCLEOTIDE SEQUENCE [LARGE SCALE GENOMIC DNA]</scope>
    <source>
        <strain evidence="2 3">CECT 8488</strain>
    </source>
</reference>
<keyword evidence="1" id="KW-1133">Transmembrane helix</keyword>
<sequence>MKDLMALYMVGVSIAGGTISLVSFVGLCNSILMLRDSDPDKQRKSRRILIWCLLCLVIGVTILRNPDWFHPDHLQALIRGLGMVG</sequence>
<dbReference type="AlphaFoldDB" id="A0A3D9HK72"/>
<name>A0A3D9HK72_9PROT</name>
<accession>A0A3D9HK72</accession>
<dbReference type="Proteomes" id="UP000256845">
    <property type="component" value="Unassembled WGS sequence"/>
</dbReference>
<evidence type="ECO:0000256" key="1">
    <source>
        <dbReference type="SAM" id="Phobius"/>
    </source>
</evidence>
<protein>
    <submittedName>
        <fullName evidence="2">Uncharacterized protein</fullName>
    </submittedName>
</protein>
<dbReference type="RefSeq" id="WP_115937144.1">
    <property type="nucleotide sequence ID" value="NZ_QRDW01000005.1"/>
</dbReference>
<feature type="transmembrane region" description="Helical" evidence="1">
    <location>
        <begin position="48"/>
        <end position="64"/>
    </location>
</feature>
<keyword evidence="3" id="KW-1185">Reference proteome</keyword>
<comment type="caution">
    <text evidence="2">The sequence shown here is derived from an EMBL/GenBank/DDBJ whole genome shotgun (WGS) entry which is preliminary data.</text>
</comment>
<dbReference type="EMBL" id="QRDW01000005">
    <property type="protein sequence ID" value="RED49912.1"/>
    <property type="molecule type" value="Genomic_DNA"/>
</dbReference>
<gene>
    <name evidence="2" type="ORF">DFP90_105285</name>
</gene>
<evidence type="ECO:0000313" key="3">
    <source>
        <dbReference type="Proteomes" id="UP000256845"/>
    </source>
</evidence>
<keyword evidence="1" id="KW-0812">Transmembrane</keyword>